<proteinExistence type="predicted"/>
<gene>
    <name evidence="2" type="ORF">ACFSJU_11970</name>
</gene>
<protein>
    <submittedName>
        <fullName evidence="2">Phage abortive infection protein</fullName>
    </submittedName>
</protein>
<dbReference type="InterPro" id="IPR031709">
    <property type="entry name" value="PutAbiC"/>
</dbReference>
<feature type="transmembrane region" description="Helical" evidence="1">
    <location>
        <begin position="12"/>
        <end position="35"/>
    </location>
</feature>
<accession>A0ABW4ZMN1</accession>
<dbReference type="Proteomes" id="UP001597387">
    <property type="component" value="Unassembled WGS sequence"/>
</dbReference>
<comment type="caution">
    <text evidence="2">The sequence shown here is derived from an EMBL/GenBank/DDBJ whole genome shotgun (WGS) entry which is preliminary data.</text>
</comment>
<evidence type="ECO:0000313" key="2">
    <source>
        <dbReference type="EMBL" id="MFD2163112.1"/>
    </source>
</evidence>
<feature type="transmembrane region" description="Helical" evidence="1">
    <location>
        <begin position="47"/>
        <end position="69"/>
    </location>
</feature>
<dbReference type="EMBL" id="JBHUHZ010000002">
    <property type="protein sequence ID" value="MFD2163112.1"/>
    <property type="molecule type" value="Genomic_DNA"/>
</dbReference>
<evidence type="ECO:0000256" key="1">
    <source>
        <dbReference type="SAM" id="Phobius"/>
    </source>
</evidence>
<evidence type="ECO:0000313" key="3">
    <source>
        <dbReference type="Proteomes" id="UP001597387"/>
    </source>
</evidence>
<keyword evidence="3" id="KW-1185">Reference proteome</keyword>
<keyword evidence="1" id="KW-0472">Membrane</keyword>
<keyword evidence="1" id="KW-0812">Transmembrane</keyword>
<name>A0ABW4ZMN1_9SPHI</name>
<dbReference type="RefSeq" id="WP_255901396.1">
    <property type="nucleotide sequence ID" value="NZ_JAFMZO010000002.1"/>
</dbReference>
<sequence>MTSKREGSITGLQIFAVGLIFFLICLALFLTYVSLEDKTDRGTFGDMFGVTNSIFSGMAFLGILIGVILQRNEIHDTKASAIAQAESFRLQQFETTFFNMVSLHHELVNGIQYKGKIGRKVFEDCKERLKDFASIEEVELWDSDGTQLRMHHFDRNIRSVEEVTALMEKEYLQRYALEFEPILNHYFRNLYHIFKFIHTSHYLVPKQKKFYAALIRAQLSQNELYAIMFNSMKLGYGNPKFLYLANEYKVLKNFRSSDVEPPIFFNSYEHMCEQVRNPF</sequence>
<dbReference type="Pfam" id="PF16872">
    <property type="entry name" value="putAbiC"/>
    <property type="match status" value="1"/>
</dbReference>
<organism evidence="2 3">
    <name type="scientific">Paradesertivirga mongoliensis</name>
    <dbReference type="NCBI Taxonomy" id="2100740"/>
    <lineage>
        <taxon>Bacteria</taxon>
        <taxon>Pseudomonadati</taxon>
        <taxon>Bacteroidota</taxon>
        <taxon>Sphingobacteriia</taxon>
        <taxon>Sphingobacteriales</taxon>
        <taxon>Sphingobacteriaceae</taxon>
        <taxon>Paradesertivirga</taxon>
    </lineage>
</organism>
<keyword evidence="1" id="KW-1133">Transmembrane helix</keyword>
<reference evidence="3" key="1">
    <citation type="journal article" date="2019" name="Int. J. Syst. Evol. Microbiol.">
        <title>The Global Catalogue of Microorganisms (GCM) 10K type strain sequencing project: providing services to taxonomists for standard genome sequencing and annotation.</title>
        <authorList>
            <consortium name="The Broad Institute Genomics Platform"/>
            <consortium name="The Broad Institute Genome Sequencing Center for Infectious Disease"/>
            <person name="Wu L."/>
            <person name="Ma J."/>
        </authorList>
    </citation>
    <scope>NUCLEOTIDE SEQUENCE [LARGE SCALE GENOMIC DNA]</scope>
    <source>
        <strain evidence="3">KCTC 42217</strain>
    </source>
</reference>